<dbReference type="EMBL" id="KB199650">
    <property type="protein sequence ID" value="ESP05500.1"/>
    <property type="molecule type" value="Genomic_DNA"/>
</dbReference>
<dbReference type="PROSITE" id="PS50262">
    <property type="entry name" value="G_PROTEIN_RECEP_F1_2"/>
    <property type="match status" value="1"/>
</dbReference>
<gene>
    <name evidence="11" type="ORF">LOTGIDRAFT_228058</name>
</gene>
<dbReference type="KEGG" id="lgi:LOTGIDRAFT_228058"/>
<evidence type="ECO:0000256" key="4">
    <source>
        <dbReference type="ARBA" id="ARBA00023040"/>
    </source>
</evidence>
<keyword evidence="3 9" id="KW-1133">Transmembrane helix</keyword>
<dbReference type="SUPFAM" id="SSF81321">
    <property type="entry name" value="Family A G protein-coupled receptor-like"/>
    <property type="match status" value="1"/>
</dbReference>
<dbReference type="STRING" id="225164.V4CSI8"/>
<sequence length="345" mass="38734">MNEGIYLNKDSLASCILIGIFMLVGIIGNTLMLRSLIKYKQLRIDIYVVFGGLALADIINLAFAGPSRIIYTIQATDVTTNAWCKISQYLSSSTGYVASYHIVILSVLRGIVLTNRGHPPPTPKHAFISSSVCWTIASLASIPFFFIYEKDPKYTVCTYTDSTSLSTTLWLEAGFILFLPLMFILCLYGITYSVGKRYFADSYSGHARRTSRLINAIVISFVVCQLPYQVLSIHLFYVHKGMAERAYNIQDEDYLHTLFTVSDYMYCMVLLGKCLRPVLYSKLADDLGESFDEVINCTICGKYYHTGAAVKRTRTRTRNASSNSQAPLTSREQPTEEIDLQCEAI</sequence>
<dbReference type="AlphaFoldDB" id="V4CSI8"/>
<reference evidence="11 12" key="1">
    <citation type="journal article" date="2013" name="Nature">
        <title>Insights into bilaterian evolution from three spiralian genomes.</title>
        <authorList>
            <person name="Simakov O."/>
            <person name="Marletaz F."/>
            <person name="Cho S.J."/>
            <person name="Edsinger-Gonzales E."/>
            <person name="Havlak P."/>
            <person name="Hellsten U."/>
            <person name="Kuo D.H."/>
            <person name="Larsson T."/>
            <person name="Lv J."/>
            <person name="Arendt D."/>
            <person name="Savage R."/>
            <person name="Osoegawa K."/>
            <person name="de Jong P."/>
            <person name="Grimwood J."/>
            <person name="Chapman J.A."/>
            <person name="Shapiro H."/>
            <person name="Aerts A."/>
            <person name="Otillar R.P."/>
            <person name="Terry A.Y."/>
            <person name="Boore J.L."/>
            <person name="Grigoriev I.V."/>
            <person name="Lindberg D.R."/>
            <person name="Seaver E.C."/>
            <person name="Weisblat D.A."/>
            <person name="Putnam N.H."/>
            <person name="Rokhsar D.S."/>
        </authorList>
    </citation>
    <scope>NUCLEOTIDE SEQUENCE [LARGE SCALE GENOMIC DNA]</scope>
</reference>
<name>V4CSI8_LOTGI</name>
<proteinExistence type="predicted"/>
<feature type="transmembrane region" description="Helical" evidence="9">
    <location>
        <begin position="12"/>
        <end position="32"/>
    </location>
</feature>
<feature type="domain" description="G-protein coupled receptors family 1 profile" evidence="10">
    <location>
        <begin position="28"/>
        <end position="280"/>
    </location>
</feature>
<dbReference type="Gene3D" id="1.20.1070.10">
    <property type="entry name" value="Rhodopsin 7-helix transmembrane proteins"/>
    <property type="match status" value="1"/>
</dbReference>
<dbReference type="Pfam" id="PF00001">
    <property type="entry name" value="7tm_1"/>
    <property type="match status" value="1"/>
</dbReference>
<dbReference type="PANTHER" id="PTHR24243:SF208">
    <property type="entry name" value="PYROKININ-1 RECEPTOR"/>
    <property type="match status" value="1"/>
</dbReference>
<feature type="transmembrane region" description="Helical" evidence="9">
    <location>
        <begin position="44"/>
        <end position="63"/>
    </location>
</feature>
<dbReference type="CTD" id="20247524"/>
<feature type="transmembrane region" description="Helical" evidence="9">
    <location>
        <begin position="97"/>
        <end position="114"/>
    </location>
</feature>
<keyword evidence="6" id="KW-0675">Receptor</keyword>
<evidence type="ECO:0000256" key="9">
    <source>
        <dbReference type="SAM" id="Phobius"/>
    </source>
</evidence>
<keyword evidence="2 9" id="KW-0812">Transmembrane</keyword>
<feature type="region of interest" description="Disordered" evidence="8">
    <location>
        <begin position="314"/>
        <end position="337"/>
    </location>
</feature>
<evidence type="ECO:0000256" key="5">
    <source>
        <dbReference type="ARBA" id="ARBA00023136"/>
    </source>
</evidence>
<keyword evidence="12" id="KW-1185">Reference proteome</keyword>
<dbReference type="GO" id="GO:0016020">
    <property type="term" value="C:membrane"/>
    <property type="evidence" value="ECO:0007669"/>
    <property type="project" value="UniProtKB-SubCell"/>
</dbReference>
<feature type="compositionally biased region" description="Polar residues" evidence="8">
    <location>
        <begin position="319"/>
        <end position="332"/>
    </location>
</feature>
<evidence type="ECO:0000256" key="8">
    <source>
        <dbReference type="SAM" id="MobiDB-lite"/>
    </source>
</evidence>
<keyword evidence="4" id="KW-0297">G-protein coupled receptor</keyword>
<feature type="transmembrane region" description="Helical" evidence="9">
    <location>
        <begin position="168"/>
        <end position="192"/>
    </location>
</feature>
<dbReference type="CDD" id="cd00637">
    <property type="entry name" value="7tm_classA_rhodopsin-like"/>
    <property type="match status" value="1"/>
</dbReference>
<dbReference type="GeneID" id="20247524"/>
<evidence type="ECO:0000313" key="11">
    <source>
        <dbReference type="EMBL" id="ESP05500.1"/>
    </source>
</evidence>
<dbReference type="Proteomes" id="UP000030746">
    <property type="component" value="Unassembled WGS sequence"/>
</dbReference>
<accession>V4CSI8</accession>
<evidence type="ECO:0000256" key="3">
    <source>
        <dbReference type="ARBA" id="ARBA00022989"/>
    </source>
</evidence>
<dbReference type="GO" id="GO:0004930">
    <property type="term" value="F:G protein-coupled receptor activity"/>
    <property type="evidence" value="ECO:0007669"/>
    <property type="project" value="UniProtKB-KW"/>
</dbReference>
<evidence type="ECO:0000313" key="12">
    <source>
        <dbReference type="Proteomes" id="UP000030746"/>
    </source>
</evidence>
<dbReference type="PANTHER" id="PTHR24243">
    <property type="entry name" value="G-PROTEIN COUPLED RECEPTOR"/>
    <property type="match status" value="1"/>
</dbReference>
<dbReference type="OrthoDB" id="6142583at2759"/>
<evidence type="ECO:0000256" key="1">
    <source>
        <dbReference type="ARBA" id="ARBA00004141"/>
    </source>
</evidence>
<evidence type="ECO:0000256" key="2">
    <source>
        <dbReference type="ARBA" id="ARBA00022692"/>
    </source>
</evidence>
<evidence type="ECO:0000256" key="7">
    <source>
        <dbReference type="ARBA" id="ARBA00023224"/>
    </source>
</evidence>
<dbReference type="InterPro" id="IPR000276">
    <property type="entry name" value="GPCR_Rhodpsn"/>
</dbReference>
<comment type="subcellular location">
    <subcellularLocation>
        <location evidence="1">Membrane</location>
        <topology evidence="1">Multi-pass membrane protein</topology>
    </subcellularLocation>
</comment>
<dbReference type="InterPro" id="IPR017452">
    <property type="entry name" value="GPCR_Rhodpsn_7TM"/>
</dbReference>
<feature type="transmembrane region" description="Helical" evidence="9">
    <location>
        <begin position="126"/>
        <end position="148"/>
    </location>
</feature>
<protein>
    <recommendedName>
        <fullName evidence="10">G-protein coupled receptors family 1 profile domain-containing protein</fullName>
    </recommendedName>
</protein>
<dbReference type="PRINTS" id="PR00237">
    <property type="entry name" value="GPCRRHODOPSN"/>
</dbReference>
<dbReference type="OMA" id="EVINCTL"/>
<keyword evidence="5 9" id="KW-0472">Membrane</keyword>
<keyword evidence="7" id="KW-0807">Transducer</keyword>
<dbReference type="RefSeq" id="XP_009044045.1">
    <property type="nucleotide sequence ID" value="XM_009045797.1"/>
</dbReference>
<evidence type="ECO:0000259" key="10">
    <source>
        <dbReference type="PROSITE" id="PS50262"/>
    </source>
</evidence>
<evidence type="ECO:0000256" key="6">
    <source>
        <dbReference type="ARBA" id="ARBA00023170"/>
    </source>
</evidence>
<organism evidence="11 12">
    <name type="scientific">Lottia gigantea</name>
    <name type="common">Giant owl limpet</name>
    <dbReference type="NCBI Taxonomy" id="225164"/>
    <lineage>
        <taxon>Eukaryota</taxon>
        <taxon>Metazoa</taxon>
        <taxon>Spiralia</taxon>
        <taxon>Lophotrochozoa</taxon>
        <taxon>Mollusca</taxon>
        <taxon>Gastropoda</taxon>
        <taxon>Patellogastropoda</taxon>
        <taxon>Lottioidea</taxon>
        <taxon>Lottiidae</taxon>
        <taxon>Lottia</taxon>
    </lineage>
</organism>
<dbReference type="HOGENOM" id="CLU_804841_0_0_1"/>
<feature type="transmembrane region" description="Helical" evidence="9">
    <location>
        <begin position="213"/>
        <end position="234"/>
    </location>
</feature>